<protein>
    <submittedName>
        <fullName evidence="1">Uncharacterized protein</fullName>
    </submittedName>
</protein>
<sequence length="158" mass="16783">MTDDYVLARIPAPLPAPAKELLPGEEMALARVAAAGRRAANWLRALPGPDGNWVAGDLADAVQEATSNLDPGDLDDVDRWGSGGVPELLRERLNVTFSLPHLNWLSPGDRMRVLAVTGCVLGMPKLLANDPVAALDDDLPVMCAILDHTVEDGAASRM</sequence>
<dbReference type="RefSeq" id="WP_150492949.1">
    <property type="nucleotide sequence ID" value="NZ_CP023699.1"/>
</dbReference>
<gene>
    <name evidence="1" type="ORF">CP970_03725</name>
</gene>
<keyword evidence="2" id="KW-1185">Reference proteome</keyword>
<name>A0A5J6G804_STRKN</name>
<evidence type="ECO:0000313" key="2">
    <source>
        <dbReference type="Proteomes" id="UP000325529"/>
    </source>
</evidence>
<dbReference type="Proteomes" id="UP000325529">
    <property type="component" value="Chromosome"/>
</dbReference>
<accession>A0A5J6G804</accession>
<proteinExistence type="predicted"/>
<dbReference type="EMBL" id="CP023699">
    <property type="protein sequence ID" value="QEU90135.1"/>
    <property type="molecule type" value="Genomic_DNA"/>
</dbReference>
<reference evidence="1 2" key="1">
    <citation type="submission" date="2017-09" db="EMBL/GenBank/DDBJ databases">
        <authorList>
            <person name="Lee N."/>
            <person name="Cho B.-K."/>
        </authorList>
    </citation>
    <scope>NUCLEOTIDE SEQUENCE [LARGE SCALE GENOMIC DNA]</scope>
    <source>
        <strain evidence="1 2">ATCC 12853</strain>
    </source>
</reference>
<dbReference type="KEGG" id="ska:CP970_03725"/>
<dbReference type="AlphaFoldDB" id="A0A5J6G804"/>
<evidence type="ECO:0000313" key="1">
    <source>
        <dbReference type="EMBL" id="QEU90135.1"/>
    </source>
</evidence>
<organism evidence="1 2">
    <name type="scientific">Streptomyces kanamyceticus</name>
    <dbReference type="NCBI Taxonomy" id="1967"/>
    <lineage>
        <taxon>Bacteria</taxon>
        <taxon>Bacillati</taxon>
        <taxon>Actinomycetota</taxon>
        <taxon>Actinomycetes</taxon>
        <taxon>Kitasatosporales</taxon>
        <taxon>Streptomycetaceae</taxon>
        <taxon>Streptomyces</taxon>
    </lineage>
</organism>